<evidence type="ECO:0000313" key="3">
    <source>
        <dbReference type="Proteomes" id="UP001558613"/>
    </source>
</evidence>
<dbReference type="Proteomes" id="UP001558613">
    <property type="component" value="Unassembled WGS sequence"/>
</dbReference>
<reference evidence="2 3" key="1">
    <citation type="submission" date="2023-09" db="EMBL/GenBank/DDBJ databases">
        <authorList>
            <person name="Wang M."/>
        </authorList>
    </citation>
    <scope>NUCLEOTIDE SEQUENCE [LARGE SCALE GENOMIC DNA]</scope>
    <source>
        <strain evidence="2">GT-2023</strain>
        <tissue evidence="2">Liver</tissue>
    </source>
</reference>
<keyword evidence="1" id="KW-0812">Transmembrane</keyword>
<accession>A0ABR3MVP2</accession>
<evidence type="ECO:0000256" key="1">
    <source>
        <dbReference type="SAM" id="Phobius"/>
    </source>
</evidence>
<keyword evidence="1" id="KW-0472">Membrane</keyword>
<dbReference type="PANTHER" id="PTHR45913:SF19">
    <property type="entry name" value="LOW QUALITY PROTEIN: ZINC FINGER BED DOMAIN-CONTAINING PROTEIN 5-LIKE"/>
    <property type="match status" value="1"/>
</dbReference>
<gene>
    <name evidence="2" type="ORF">QQF64_034043</name>
</gene>
<evidence type="ECO:0000313" key="2">
    <source>
        <dbReference type="EMBL" id="KAL1268680.1"/>
    </source>
</evidence>
<keyword evidence="3" id="KW-1185">Reference proteome</keyword>
<proteinExistence type="predicted"/>
<name>A0ABR3MVP2_9TELE</name>
<organism evidence="2 3">
    <name type="scientific">Cirrhinus molitorella</name>
    <name type="common">mud carp</name>
    <dbReference type="NCBI Taxonomy" id="172907"/>
    <lineage>
        <taxon>Eukaryota</taxon>
        <taxon>Metazoa</taxon>
        <taxon>Chordata</taxon>
        <taxon>Craniata</taxon>
        <taxon>Vertebrata</taxon>
        <taxon>Euteleostomi</taxon>
        <taxon>Actinopterygii</taxon>
        <taxon>Neopterygii</taxon>
        <taxon>Teleostei</taxon>
        <taxon>Ostariophysi</taxon>
        <taxon>Cypriniformes</taxon>
        <taxon>Cyprinidae</taxon>
        <taxon>Labeoninae</taxon>
        <taxon>Labeonini</taxon>
        <taxon>Cirrhinus</taxon>
    </lineage>
</organism>
<feature type="transmembrane region" description="Helical" evidence="1">
    <location>
        <begin position="85"/>
        <end position="106"/>
    </location>
</feature>
<dbReference type="EMBL" id="JAYMGO010000009">
    <property type="protein sequence ID" value="KAL1268680.1"/>
    <property type="molecule type" value="Genomic_DNA"/>
</dbReference>
<dbReference type="PANTHER" id="PTHR45913">
    <property type="entry name" value="EPM2A-INTERACTING PROTEIN 1"/>
    <property type="match status" value="1"/>
</dbReference>
<evidence type="ECO:0008006" key="4">
    <source>
        <dbReference type="Google" id="ProtNLM"/>
    </source>
</evidence>
<keyword evidence="1" id="KW-1133">Transmembrane helix</keyword>
<sequence>MAEHMQALKSQMQNYFPDISKQHSWIQHPFANHTEDVIAGLTNKEQDSLVDLSCDSSLKLIFSEKTLNQFWLHVSNEYPDLANKAIMLLMPFATTYMCEVGFSVLVTLKTKYRNALCTLWNLISVLN</sequence>
<protein>
    <recommendedName>
        <fullName evidence="4">Transposase</fullName>
    </recommendedName>
</protein>
<comment type="caution">
    <text evidence="2">The sequence shown here is derived from an EMBL/GenBank/DDBJ whole genome shotgun (WGS) entry which is preliminary data.</text>
</comment>